<proteinExistence type="predicted"/>
<gene>
    <name evidence="1" type="ORF">N7530_005462</name>
</gene>
<dbReference type="AlphaFoldDB" id="A0A9W9X058"/>
<sequence length="71" mass="8224">MEQAIRKMQAEIAIDDNRNAAIHETMRAGNSTELIVPTRAFIPTTPPEQHRMQFDEVLEMLPSIKEHFYTI</sequence>
<organism evidence="1 2">
    <name type="scientific">Penicillium desertorum</name>
    <dbReference type="NCBI Taxonomy" id="1303715"/>
    <lineage>
        <taxon>Eukaryota</taxon>
        <taxon>Fungi</taxon>
        <taxon>Dikarya</taxon>
        <taxon>Ascomycota</taxon>
        <taxon>Pezizomycotina</taxon>
        <taxon>Eurotiomycetes</taxon>
        <taxon>Eurotiomycetidae</taxon>
        <taxon>Eurotiales</taxon>
        <taxon>Aspergillaceae</taxon>
        <taxon>Penicillium</taxon>
    </lineage>
</organism>
<accession>A0A9W9X058</accession>
<evidence type="ECO:0000313" key="1">
    <source>
        <dbReference type="EMBL" id="KAJ5479953.1"/>
    </source>
</evidence>
<keyword evidence="2" id="KW-1185">Reference proteome</keyword>
<dbReference type="Proteomes" id="UP001147760">
    <property type="component" value="Unassembled WGS sequence"/>
</dbReference>
<name>A0A9W9X058_9EURO</name>
<dbReference type="OrthoDB" id="4359659at2759"/>
<reference evidence="1" key="2">
    <citation type="journal article" date="2023" name="IMA Fungus">
        <title>Comparative genomic study of the Penicillium genus elucidates a diverse pangenome and 15 lateral gene transfer events.</title>
        <authorList>
            <person name="Petersen C."/>
            <person name="Sorensen T."/>
            <person name="Nielsen M.R."/>
            <person name="Sondergaard T.E."/>
            <person name="Sorensen J.L."/>
            <person name="Fitzpatrick D.A."/>
            <person name="Frisvad J.C."/>
            <person name="Nielsen K.L."/>
        </authorList>
    </citation>
    <scope>NUCLEOTIDE SEQUENCE</scope>
    <source>
        <strain evidence="1">IBT 17660</strain>
    </source>
</reference>
<evidence type="ECO:0000313" key="2">
    <source>
        <dbReference type="Proteomes" id="UP001147760"/>
    </source>
</evidence>
<dbReference type="EMBL" id="JAPWDO010000003">
    <property type="protein sequence ID" value="KAJ5479953.1"/>
    <property type="molecule type" value="Genomic_DNA"/>
</dbReference>
<reference evidence="1" key="1">
    <citation type="submission" date="2022-12" db="EMBL/GenBank/DDBJ databases">
        <authorList>
            <person name="Petersen C."/>
        </authorList>
    </citation>
    <scope>NUCLEOTIDE SEQUENCE</scope>
    <source>
        <strain evidence="1">IBT 17660</strain>
    </source>
</reference>
<comment type="caution">
    <text evidence="1">The sequence shown here is derived from an EMBL/GenBank/DDBJ whole genome shotgun (WGS) entry which is preliminary data.</text>
</comment>
<protein>
    <submittedName>
        <fullName evidence="1">Uncharacterized protein</fullName>
    </submittedName>
</protein>